<dbReference type="GO" id="GO:0060628">
    <property type="term" value="P:regulation of ER to Golgi vesicle-mediated transport"/>
    <property type="evidence" value="ECO:0007669"/>
    <property type="project" value="TreeGrafter"/>
</dbReference>
<dbReference type="OrthoDB" id="407410at2759"/>
<protein>
    <submittedName>
        <fullName evidence="2">Uncharacterized protein</fullName>
    </submittedName>
</protein>
<reference evidence="2 3" key="1">
    <citation type="journal article" date="2016" name="Proc. Natl. Acad. Sci. U.S.A.">
        <title>Comparative genomics of biotechnologically important yeasts.</title>
        <authorList>
            <person name="Riley R."/>
            <person name="Haridas S."/>
            <person name="Wolfe K.H."/>
            <person name="Lopes M.R."/>
            <person name="Hittinger C.T."/>
            <person name="Goeker M."/>
            <person name="Salamov A.A."/>
            <person name="Wisecaver J.H."/>
            <person name="Long T.M."/>
            <person name="Calvey C.H."/>
            <person name="Aerts A.L."/>
            <person name="Barry K.W."/>
            <person name="Choi C."/>
            <person name="Clum A."/>
            <person name="Coughlan A.Y."/>
            <person name="Deshpande S."/>
            <person name="Douglass A.P."/>
            <person name="Hanson S.J."/>
            <person name="Klenk H.-P."/>
            <person name="LaButti K.M."/>
            <person name="Lapidus A."/>
            <person name="Lindquist E.A."/>
            <person name="Lipzen A.M."/>
            <person name="Meier-Kolthoff J.P."/>
            <person name="Ohm R.A."/>
            <person name="Otillar R.P."/>
            <person name="Pangilinan J.L."/>
            <person name="Peng Y."/>
            <person name="Rokas A."/>
            <person name="Rosa C.A."/>
            <person name="Scheuner C."/>
            <person name="Sibirny A.A."/>
            <person name="Slot J.C."/>
            <person name="Stielow J.B."/>
            <person name="Sun H."/>
            <person name="Kurtzman C.P."/>
            <person name="Blackwell M."/>
            <person name="Grigoriev I.V."/>
            <person name="Jeffries T.W."/>
        </authorList>
    </citation>
    <scope>NUCLEOTIDE SEQUENCE [LARGE SCALE GENOMIC DNA]</scope>
    <source>
        <strain evidence="2 3">DSM 6958</strain>
    </source>
</reference>
<gene>
    <name evidence="2" type="ORF">NADFUDRAFT_8422</name>
</gene>
<feature type="region of interest" description="Disordered" evidence="1">
    <location>
        <begin position="383"/>
        <end position="405"/>
    </location>
</feature>
<dbReference type="InterPro" id="IPR042042">
    <property type="entry name" value="Tip20p_domB"/>
</dbReference>
<proteinExistence type="predicted"/>
<dbReference type="PROSITE" id="PS51386">
    <property type="entry name" value="RINT1_TIP20"/>
    <property type="match status" value="1"/>
</dbReference>
<evidence type="ECO:0000256" key="1">
    <source>
        <dbReference type="SAM" id="MobiDB-lite"/>
    </source>
</evidence>
<keyword evidence="3" id="KW-1185">Reference proteome</keyword>
<dbReference type="InterPro" id="IPR007528">
    <property type="entry name" value="RINT1_Tip20"/>
</dbReference>
<organism evidence="2 3">
    <name type="scientific">Nadsonia fulvescens var. elongata DSM 6958</name>
    <dbReference type="NCBI Taxonomy" id="857566"/>
    <lineage>
        <taxon>Eukaryota</taxon>
        <taxon>Fungi</taxon>
        <taxon>Dikarya</taxon>
        <taxon>Ascomycota</taxon>
        <taxon>Saccharomycotina</taxon>
        <taxon>Dipodascomycetes</taxon>
        <taxon>Dipodascales</taxon>
        <taxon>Dipodascales incertae sedis</taxon>
        <taxon>Nadsonia</taxon>
    </lineage>
</organism>
<dbReference type="GO" id="GO:0006888">
    <property type="term" value="P:endoplasmic reticulum to Golgi vesicle-mediated transport"/>
    <property type="evidence" value="ECO:0007669"/>
    <property type="project" value="InterPro"/>
</dbReference>
<dbReference type="Proteomes" id="UP000095009">
    <property type="component" value="Unassembled WGS sequence"/>
</dbReference>
<feature type="non-terminal residue" evidence="2">
    <location>
        <position position="1"/>
    </location>
</feature>
<feature type="non-terminal residue" evidence="2">
    <location>
        <position position="532"/>
    </location>
</feature>
<dbReference type="Gene3D" id="1.20.58.670">
    <property type="entry name" value="Dsl1p vesicle tethering complex, Tip20p subunit, domain D"/>
    <property type="match status" value="1"/>
</dbReference>
<name>A0A1E3PJL4_9ASCO</name>
<evidence type="ECO:0000313" key="2">
    <source>
        <dbReference type="EMBL" id="ODQ65037.1"/>
    </source>
</evidence>
<sequence length="532" mass="60990">IVNEATNTFNATWKKLKNEFEESFRNLLNKISWPKPTTSIADIDLLDQFTMSFNALLSLQIERDPDSILLPFSVLAEAIDLRFKYHFESKKETNRPDKPEWVFQHFIKVVDEHTPFLSKVVQPVLRNGDIFNDRSAVKEFITAVLPSVRRKIFGLFPRVAEMSTPFLSHLVFEVCSFDKVVSEKYMYTQYGSSKWIGLSGLLFEDKQRFETWLNGEKEIAFGRYQQIIDSPKAFDIEYEGVDSNETKPTNSAINIKFLLENLTTHYASLESVTQRLRYLMDIQITILDKYYIRLNEGLEVIESMGSTLSRAVGGISSEDSKKAQGLGGLERLCRIYGSANFIEESLRTWGEDLFFFALWDEMSELLRQAGSVGNLGQDILDSASSSSTTLPSNGHGDRLSEDANGNDTLFDETASSYGKLEQRAISQIRILIKKEIQSSMKDYFRANNWPQEISDEGGQFDIIEPSRELQKPIKVIAPLIKFLNQFLSITQYHQILRLISSDVEMYVWTFIIKANKFSQFGGRQLLKDIQEI</sequence>
<dbReference type="Pfam" id="PF04437">
    <property type="entry name" value="RINT1_TIP1"/>
    <property type="match status" value="1"/>
</dbReference>
<dbReference type="Gene3D" id="1.20.58.1420">
    <property type="entry name" value="Dsl1p vesicle tethering complex, Tip20p subunit, domain B"/>
    <property type="match status" value="1"/>
</dbReference>
<dbReference type="PANTHER" id="PTHR13520">
    <property type="entry name" value="RAD50-INTERACTING PROTEIN 1 RINT-1"/>
    <property type="match status" value="1"/>
</dbReference>
<dbReference type="InterPro" id="IPR042044">
    <property type="entry name" value="EXOC6PINT-1/Sec15/Tip20_C_dom2"/>
</dbReference>
<dbReference type="EMBL" id="KV454410">
    <property type="protein sequence ID" value="ODQ65037.1"/>
    <property type="molecule type" value="Genomic_DNA"/>
</dbReference>
<dbReference type="GO" id="GO:0006890">
    <property type="term" value="P:retrograde vesicle-mediated transport, Golgi to endoplasmic reticulum"/>
    <property type="evidence" value="ECO:0007669"/>
    <property type="project" value="InterPro"/>
</dbReference>
<dbReference type="AlphaFoldDB" id="A0A1E3PJL4"/>
<accession>A0A1E3PJL4</accession>
<dbReference type="STRING" id="857566.A0A1E3PJL4"/>
<evidence type="ECO:0000313" key="3">
    <source>
        <dbReference type="Proteomes" id="UP000095009"/>
    </source>
</evidence>
<dbReference type="GO" id="GO:0070939">
    <property type="term" value="C:Dsl1/NZR complex"/>
    <property type="evidence" value="ECO:0007669"/>
    <property type="project" value="InterPro"/>
</dbReference>
<dbReference type="PANTHER" id="PTHR13520:SF0">
    <property type="entry name" value="RAD50-INTERACTING PROTEIN 1"/>
    <property type="match status" value="1"/>
</dbReference>